<evidence type="ECO:0000256" key="5">
    <source>
        <dbReference type="ARBA" id="ARBA00022687"/>
    </source>
</evidence>
<comment type="subcellular location">
    <subcellularLocation>
        <location evidence="2">Golgi apparatus</location>
    </subcellularLocation>
    <subcellularLocation>
        <location evidence="1">Lysosome</location>
    </subcellularLocation>
</comment>
<evidence type="ECO:0000256" key="2">
    <source>
        <dbReference type="ARBA" id="ARBA00004555"/>
    </source>
</evidence>
<dbReference type="InterPro" id="IPR020904">
    <property type="entry name" value="Sc_DH/Rdtase_CS"/>
</dbReference>
<dbReference type="Pfam" id="PF00106">
    <property type="entry name" value="adh_short"/>
    <property type="match status" value="1"/>
</dbReference>
<evidence type="ECO:0000256" key="7">
    <source>
        <dbReference type="ARBA" id="ARBA00022857"/>
    </source>
</evidence>
<evidence type="ECO:0000256" key="1">
    <source>
        <dbReference type="ARBA" id="ARBA00004371"/>
    </source>
</evidence>
<reference evidence="13" key="1">
    <citation type="submission" date="2022-03" db="EMBL/GenBank/DDBJ databases">
        <authorList>
            <person name="Martin H S."/>
        </authorList>
    </citation>
    <scope>NUCLEOTIDE SEQUENCE</scope>
</reference>
<organism evidence="13 14">
    <name type="scientific">Iphiclides podalirius</name>
    <name type="common">scarce swallowtail</name>
    <dbReference type="NCBI Taxonomy" id="110791"/>
    <lineage>
        <taxon>Eukaryota</taxon>
        <taxon>Metazoa</taxon>
        <taxon>Ecdysozoa</taxon>
        <taxon>Arthropoda</taxon>
        <taxon>Hexapoda</taxon>
        <taxon>Insecta</taxon>
        <taxon>Pterygota</taxon>
        <taxon>Neoptera</taxon>
        <taxon>Endopterygota</taxon>
        <taxon>Lepidoptera</taxon>
        <taxon>Glossata</taxon>
        <taxon>Ditrysia</taxon>
        <taxon>Papilionoidea</taxon>
        <taxon>Papilionidae</taxon>
        <taxon>Papilioninae</taxon>
        <taxon>Iphiclides</taxon>
    </lineage>
</organism>
<keyword evidence="5" id="KW-0879">Wnt signaling pathway</keyword>
<keyword evidence="9" id="KW-0333">Golgi apparatus</keyword>
<dbReference type="PANTHER" id="PTHR24320:SF282">
    <property type="entry name" value="WW DOMAIN-CONTAINING OXIDOREDUCTASE"/>
    <property type="match status" value="1"/>
</dbReference>
<keyword evidence="14" id="KW-1185">Reference proteome</keyword>
<feature type="compositionally biased region" description="Acidic residues" evidence="11">
    <location>
        <begin position="1"/>
        <end position="12"/>
    </location>
</feature>
<name>A0ABN8J7S1_9NEOP</name>
<evidence type="ECO:0000256" key="11">
    <source>
        <dbReference type="SAM" id="MobiDB-lite"/>
    </source>
</evidence>
<keyword evidence="10" id="KW-0458">Lysosome</keyword>
<evidence type="ECO:0000256" key="8">
    <source>
        <dbReference type="ARBA" id="ARBA00023002"/>
    </source>
</evidence>
<comment type="similarity">
    <text evidence="3">Belongs to the short-chain dehydrogenases/reductases (SDR) family.</text>
</comment>
<dbReference type="PANTHER" id="PTHR24320">
    <property type="entry name" value="RETINOL DEHYDROGENASE"/>
    <property type="match status" value="1"/>
</dbReference>
<dbReference type="InterPro" id="IPR001202">
    <property type="entry name" value="WW_dom"/>
</dbReference>
<dbReference type="SUPFAM" id="SSF51045">
    <property type="entry name" value="WW domain"/>
    <property type="match status" value="2"/>
</dbReference>
<dbReference type="PROSITE" id="PS50020">
    <property type="entry name" value="WW_DOMAIN_2"/>
    <property type="match status" value="2"/>
</dbReference>
<dbReference type="InterPro" id="IPR036291">
    <property type="entry name" value="NAD(P)-bd_dom_sf"/>
</dbReference>
<evidence type="ECO:0000259" key="12">
    <source>
        <dbReference type="PROSITE" id="PS50020"/>
    </source>
</evidence>
<dbReference type="Pfam" id="PF00397">
    <property type="entry name" value="WW"/>
    <property type="match status" value="1"/>
</dbReference>
<dbReference type="PRINTS" id="PR00081">
    <property type="entry name" value="GDHRDH"/>
</dbReference>
<evidence type="ECO:0000256" key="4">
    <source>
        <dbReference type="ARBA" id="ARBA00016094"/>
    </source>
</evidence>
<feature type="domain" description="WW" evidence="12">
    <location>
        <begin position="51"/>
        <end position="84"/>
    </location>
</feature>
<feature type="domain" description="WW" evidence="12">
    <location>
        <begin position="10"/>
        <end position="43"/>
    </location>
</feature>
<dbReference type="PROSITE" id="PS00061">
    <property type="entry name" value="ADH_SHORT"/>
    <property type="match status" value="1"/>
</dbReference>
<protein>
    <recommendedName>
        <fullName evidence="4">WW domain-containing oxidoreductase</fullName>
    </recommendedName>
</protein>
<evidence type="ECO:0000256" key="9">
    <source>
        <dbReference type="ARBA" id="ARBA00023034"/>
    </source>
</evidence>
<accession>A0ABN8J7S1</accession>
<proteinExistence type="inferred from homology"/>
<dbReference type="InterPro" id="IPR036020">
    <property type="entry name" value="WW_dom_sf"/>
</dbReference>
<keyword evidence="7" id="KW-0521">NADP</keyword>
<feature type="region of interest" description="Disordered" evidence="11">
    <location>
        <begin position="1"/>
        <end position="22"/>
    </location>
</feature>
<evidence type="ECO:0000256" key="3">
    <source>
        <dbReference type="ARBA" id="ARBA00006484"/>
    </source>
</evidence>
<evidence type="ECO:0000313" key="13">
    <source>
        <dbReference type="EMBL" id="CAH2076852.1"/>
    </source>
</evidence>
<evidence type="ECO:0000256" key="10">
    <source>
        <dbReference type="ARBA" id="ARBA00023228"/>
    </source>
</evidence>
<dbReference type="SMART" id="SM00456">
    <property type="entry name" value="WW"/>
    <property type="match status" value="2"/>
</dbReference>
<evidence type="ECO:0000313" key="14">
    <source>
        <dbReference type="Proteomes" id="UP000837857"/>
    </source>
</evidence>
<dbReference type="Proteomes" id="UP000837857">
    <property type="component" value="Chromosome 9"/>
</dbReference>
<dbReference type="InterPro" id="IPR002347">
    <property type="entry name" value="SDR_fam"/>
</dbReference>
<gene>
    <name evidence="13" type="ORF">IPOD504_LOCUS17442</name>
</gene>
<dbReference type="EMBL" id="OW152821">
    <property type="protein sequence ID" value="CAH2076852.1"/>
    <property type="molecule type" value="Genomic_DNA"/>
</dbReference>
<dbReference type="Gene3D" id="3.40.50.720">
    <property type="entry name" value="NAD(P)-binding Rossmann-like Domain"/>
    <property type="match status" value="1"/>
</dbReference>
<sequence length="418" mass="47522">MQNIDSDSEDELPPGWEEKSTEDGNVYFVNSCSKKVQWTHPRTGRKKVIPKELPFGWTKTVDESGKIMYLQQETGNKTYVDPRLAFATEEKRHVNDFRQRFDASTTAFQVLHGVDLSGKYALITGCNAGIGYETAKSLARHNCNILMANRNMEATQKAIDDIVRETNASEDNLKSTYLDLASLESVKKCASTVKTIFSDHLDILILNAAVFGLPYTETRDKLETTFQVNYLGHLYLTLLLEPLFKKGTRVVFVSSESHRFATLKNVFTLQNIAMTKDTYSSMMAYNNSKLYMVIIAKILSEEWKNKGINVNSLHPGNMVYTNLCKSWWLYRLIFFMIRPFTKSLQQAAATTVYVATANELSGVTGLYFNNCFYCADSELARDKDIAWEIFGFSLKIIAERMGTDVIQKYIDKCKVMTS</sequence>
<keyword evidence="6" id="KW-0053">Apoptosis</keyword>
<feature type="non-terminal residue" evidence="13">
    <location>
        <position position="418"/>
    </location>
</feature>
<evidence type="ECO:0000256" key="6">
    <source>
        <dbReference type="ARBA" id="ARBA00022703"/>
    </source>
</evidence>
<keyword evidence="8" id="KW-0560">Oxidoreductase</keyword>
<dbReference type="CDD" id="cd00201">
    <property type="entry name" value="WW"/>
    <property type="match status" value="1"/>
</dbReference>
<dbReference type="SUPFAM" id="SSF51735">
    <property type="entry name" value="NAD(P)-binding Rossmann-fold domains"/>
    <property type="match status" value="1"/>
</dbReference>
<dbReference type="Gene3D" id="2.20.70.10">
    <property type="match status" value="2"/>
</dbReference>